<keyword evidence="2" id="KW-1185">Reference proteome</keyword>
<gene>
    <name evidence="1" type="ORF">HEQ75_21650</name>
</gene>
<dbReference type="EMBL" id="JAAVNE010000046">
    <property type="protein sequence ID" value="NKC33482.1"/>
    <property type="molecule type" value="Genomic_DNA"/>
</dbReference>
<evidence type="ECO:0000313" key="2">
    <source>
        <dbReference type="Proteomes" id="UP000787635"/>
    </source>
</evidence>
<dbReference type="Proteomes" id="UP000787635">
    <property type="component" value="Unassembled WGS sequence"/>
</dbReference>
<proteinExistence type="predicted"/>
<name>A0ABX1E8G4_9PROT</name>
<accession>A0ABX1E8G4</accession>
<protein>
    <submittedName>
        <fullName evidence="1">Uncharacterized protein</fullName>
    </submittedName>
</protein>
<comment type="caution">
    <text evidence="1">The sequence shown here is derived from an EMBL/GenBank/DDBJ whole genome shotgun (WGS) entry which is preliminary data.</text>
</comment>
<organism evidence="1 2">
    <name type="scientific">Falsiroseomonas selenitidurans</name>
    <dbReference type="NCBI Taxonomy" id="2716335"/>
    <lineage>
        <taxon>Bacteria</taxon>
        <taxon>Pseudomonadati</taxon>
        <taxon>Pseudomonadota</taxon>
        <taxon>Alphaproteobacteria</taxon>
        <taxon>Acetobacterales</taxon>
        <taxon>Roseomonadaceae</taxon>
        <taxon>Falsiroseomonas</taxon>
    </lineage>
</organism>
<reference evidence="1 2" key="1">
    <citation type="submission" date="2020-03" db="EMBL/GenBank/DDBJ databases">
        <title>Roseomonas selenitidurans sp. nov. isolated from urban soil.</title>
        <authorList>
            <person name="Liu H."/>
        </authorList>
    </citation>
    <scope>NUCLEOTIDE SEQUENCE [LARGE SCALE GENOMIC DNA]</scope>
    <source>
        <strain evidence="1 2">BU-1</strain>
    </source>
</reference>
<dbReference type="RefSeq" id="WP_168034208.1">
    <property type="nucleotide sequence ID" value="NZ_JAAVNE010000046.1"/>
</dbReference>
<sequence length="167" mass="17382">MKSDSLADYERAAQKTAFHLLVERVGGYDLAAMIAGRAASVLHGYGNLHHASFAPVDVVVRLERAFVAMGGRPLVSALMARQVGYQQIPVEVGSGELGRAAAALLREAAELAAAHLEAMEDGALTDAERATLAEHLDSLMDAATRCRGILGGPPLPIAAKGARPCAA</sequence>
<evidence type="ECO:0000313" key="1">
    <source>
        <dbReference type="EMBL" id="NKC33482.1"/>
    </source>
</evidence>